<dbReference type="AlphaFoldDB" id="A0A1G6GTP0"/>
<dbReference type="InterPro" id="IPR013154">
    <property type="entry name" value="ADH-like_N"/>
</dbReference>
<evidence type="ECO:0000313" key="4">
    <source>
        <dbReference type="Proteomes" id="UP000199039"/>
    </source>
</evidence>
<dbReference type="SUPFAM" id="SSF51735">
    <property type="entry name" value="NAD(P)-binding Rossmann-fold domains"/>
    <property type="match status" value="1"/>
</dbReference>
<dbReference type="Gene3D" id="3.40.50.720">
    <property type="entry name" value="NAD(P)-binding Rossmann-like Domain"/>
    <property type="match status" value="1"/>
</dbReference>
<dbReference type="InterPro" id="IPR013149">
    <property type="entry name" value="ADH-like_C"/>
</dbReference>
<gene>
    <name evidence="3" type="ORF">SAMN05216410_0464</name>
</gene>
<dbReference type="Proteomes" id="UP000199039">
    <property type="component" value="Unassembled WGS sequence"/>
</dbReference>
<dbReference type="RefSeq" id="WP_093180491.1">
    <property type="nucleotide sequence ID" value="NZ_FMYH01000001.1"/>
</dbReference>
<keyword evidence="4" id="KW-1185">Reference proteome</keyword>
<evidence type="ECO:0000313" key="3">
    <source>
        <dbReference type="EMBL" id="SDB85291.1"/>
    </source>
</evidence>
<protein>
    <submittedName>
        <fullName evidence="3">NADPH:quinone reductase</fullName>
    </submittedName>
</protein>
<dbReference type="InterPro" id="IPR051603">
    <property type="entry name" value="Zinc-ADH_QOR/CCCR"/>
</dbReference>
<dbReference type="PANTHER" id="PTHR44154:SF1">
    <property type="entry name" value="QUINONE OXIDOREDUCTASE"/>
    <property type="match status" value="1"/>
</dbReference>
<dbReference type="PANTHER" id="PTHR44154">
    <property type="entry name" value="QUINONE OXIDOREDUCTASE"/>
    <property type="match status" value="1"/>
</dbReference>
<keyword evidence="1" id="KW-0521">NADP</keyword>
<dbReference type="SUPFAM" id="SSF50129">
    <property type="entry name" value="GroES-like"/>
    <property type="match status" value="1"/>
</dbReference>
<organism evidence="3 4">
    <name type="scientific">Sanguibacter gelidistatuariae</name>
    <dbReference type="NCBI Taxonomy" id="1814289"/>
    <lineage>
        <taxon>Bacteria</taxon>
        <taxon>Bacillati</taxon>
        <taxon>Actinomycetota</taxon>
        <taxon>Actinomycetes</taxon>
        <taxon>Micrococcales</taxon>
        <taxon>Sanguibacteraceae</taxon>
        <taxon>Sanguibacter</taxon>
    </lineage>
</organism>
<dbReference type="GO" id="GO:0016491">
    <property type="term" value="F:oxidoreductase activity"/>
    <property type="evidence" value="ECO:0007669"/>
    <property type="project" value="InterPro"/>
</dbReference>
<accession>A0A1G6GTP0</accession>
<dbReference type="InterPro" id="IPR020843">
    <property type="entry name" value="ER"/>
</dbReference>
<evidence type="ECO:0000259" key="2">
    <source>
        <dbReference type="SMART" id="SM00829"/>
    </source>
</evidence>
<dbReference type="Pfam" id="PF08240">
    <property type="entry name" value="ADH_N"/>
    <property type="match status" value="1"/>
</dbReference>
<dbReference type="Gene3D" id="3.90.180.10">
    <property type="entry name" value="Medium-chain alcohol dehydrogenases, catalytic domain"/>
    <property type="match status" value="1"/>
</dbReference>
<sequence length="301" mass="30473">MRALQFTEYGSPDVLTVAEAPEPHAGPGQVRIRVSAASVNPMDWKIRAGYLAKMSPSTFPVIPGSDAAGVVDEVGEGVQGVAVGDDVFGSGHAVTAEYAVLDHFETKPESLSFVEAAGLPMAVETAARALADVPFSSGDTVLIDGAAGGVGSAAVQLAVARGATVVGTASERNHDYLRSLGAIPTTYGPGLAARVRALTDAPITSAVDIVGGGSIAELVEATGDPARVVSIADFNAGEHGVRVNGGSGERFYGALAEAAALAEEGRYVVAVEQTFPLELGSQAQALSQGGHVRGKVVITVP</sequence>
<dbReference type="Pfam" id="PF00107">
    <property type="entry name" value="ADH_zinc_N"/>
    <property type="match status" value="1"/>
</dbReference>
<dbReference type="EMBL" id="FMYH01000001">
    <property type="protein sequence ID" value="SDB85291.1"/>
    <property type="molecule type" value="Genomic_DNA"/>
</dbReference>
<evidence type="ECO:0000256" key="1">
    <source>
        <dbReference type="ARBA" id="ARBA00022857"/>
    </source>
</evidence>
<dbReference type="InterPro" id="IPR011032">
    <property type="entry name" value="GroES-like_sf"/>
</dbReference>
<feature type="domain" description="Enoyl reductase (ER)" evidence="2">
    <location>
        <begin position="10"/>
        <end position="298"/>
    </location>
</feature>
<dbReference type="STRING" id="1814289.SAMN05216410_0464"/>
<dbReference type="CDD" id="cd05289">
    <property type="entry name" value="MDR_like_2"/>
    <property type="match status" value="1"/>
</dbReference>
<dbReference type="InterPro" id="IPR036291">
    <property type="entry name" value="NAD(P)-bd_dom_sf"/>
</dbReference>
<reference evidence="3 4" key="1">
    <citation type="submission" date="2016-09" db="EMBL/GenBank/DDBJ databases">
        <authorList>
            <person name="Capua I."/>
            <person name="De Benedictis P."/>
            <person name="Joannis T."/>
            <person name="Lombin L.H."/>
            <person name="Cattoli G."/>
        </authorList>
    </citation>
    <scope>NUCLEOTIDE SEQUENCE [LARGE SCALE GENOMIC DNA]</scope>
    <source>
        <strain evidence="3 4">ISLP-3</strain>
    </source>
</reference>
<dbReference type="SMART" id="SM00829">
    <property type="entry name" value="PKS_ER"/>
    <property type="match status" value="1"/>
</dbReference>
<name>A0A1G6GTP0_9MICO</name>
<dbReference type="OrthoDB" id="3727682at2"/>
<proteinExistence type="predicted"/>